<dbReference type="GO" id="GO:0006950">
    <property type="term" value="P:response to stress"/>
    <property type="evidence" value="ECO:0007669"/>
    <property type="project" value="UniProtKB-ARBA"/>
</dbReference>
<feature type="region of interest" description="Disordered" evidence="3">
    <location>
        <begin position="148"/>
        <end position="172"/>
    </location>
</feature>
<name>A0A7J7DV53_TRIWF</name>
<comment type="subcellular location">
    <subcellularLocation>
        <location evidence="1">Nucleus</location>
    </subcellularLocation>
</comment>
<comment type="caution">
    <text evidence="4">The sequence shown here is derived from an EMBL/GenBank/DDBJ whole genome shotgun (WGS) entry which is preliminary data.</text>
</comment>
<proteinExistence type="predicted"/>
<feature type="compositionally biased region" description="Polar residues" evidence="3">
    <location>
        <begin position="1"/>
        <end position="13"/>
    </location>
</feature>
<evidence type="ECO:0000313" key="4">
    <source>
        <dbReference type="EMBL" id="KAF5750183.1"/>
    </source>
</evidence>
<gene>
    <name evidence="4" type="ORF">HS088_TW03G00516</name>
</gene>
<dbReference type="InParanoid" id="A0A7J7DV53"/>
<keyword evidence="2" id="KW-0539">Nucleus</keyword>
<dbReference type="InterPro" id="IPR051992">
    <property type="entry name" value="OxStress_Response_Reg"/>
</dbReference>
<dbReference type="PANTHER" id="PTHR33172">
    <property type="entry name" value="OS08G0516900 PROTEIN"/>
    <property type="match status" value="1"/>
</dbReference>
<dbReference type="Proteomes" id="UP000593562">
    <property type="component" value="Unassembled WGS sequence"/>
</dbReference>
<dbReference type="AlphaFoldDB" id="A0A7J7DV53"/>
<evidence type="ECO:0000256" key="2">
    <source>
        <dbReference type="ARBA" id="ARBA00023242"/>
    </source>
</evidence>
<feature type="region of interest" description="Disordered" evidence="3">
    <location>
        <begin position="1"/>
        <end position="42"/>
    </location>
</feature>
<sequence>MGSSLINQESNHGVTMVEADLDSISFSSSSSEEEEEEEINSSVSFHDMSNLLQHLPFKRGLSRHYQGKSQSFTSLLSVKCIEDLAKPENPCKKKIKSSKSYGGLLLVSEEDDQNNNSSYPPPPPAAVLPHKVSSLSSARASCSSLVSANKMTGGRPPIPHPQRSTTTSGLIF</sequence>
<accession>A0A7J7DV53</accession>
<dbReference type="OrthoDB" id="1938584at2759"/>
<evidence type="ECO:0000256" key="1">
    <source>
        <dbReference type="ARBA" id="ARBA00004123"/>
    </source>
</evidence>
<protein>
    <submittedName>
        <fullName evidence="4">Uncharacterized protein</fullName>
    </submittedName>
</protein>
<feature type="compositionally biased region" description="Polar residues" evidence="3">
    <location>
        <begin position="162"/>
        <end position="172"/>
    </location>
</feature>
<dbReference type="EMBL" id="JAAARO010000003">
    <property type="protein sequence ID" value="KAF5750183.1"/>
    <property type="molecule type" value="Genomic_DNA"/>
</dbReference>
<evidence type="ECO:0000313" key="5">
    <source>
        <dbReference type="Proteomes" id="UP000593562"/>
    </source>
</evidence>
<evidence type="ECO:0000256" key="3">
    <source>
        <dbReference type="SAM" id="MobiDB-lite"/>
    </source>
</evidence>
<keyword evidence="5" id="KW-1185">Reference proteome</keyword>
<organism evidence="4 5">
    <name type="scientific">Tripterygium wilfordii</name>
    <name type="common">Thunder God vine</name>
    <dbReference type="NCBI Taxonomy" id="458696"/>
    <lineage>
        <taxon>Eukaryota</taxon>
        <taxon>Viridiplantae</taxon>
        <taxon>Streptophyta</taxon>
        <taxon>Embryophyta</taxon>
        <taxon>Tracheophyta</taxon>
        <taxon>Spermatophyta</taxon>
        <taxon>Magnoliopsida</taxon>
        <taxon>eudicotyledons</taxon>
        <taxon>Gunneridae</taxon>
        <taxon>Pentapetalae</taxon>
        <taxon>rosids</taxon>
        <taxon>fabids</taxon>
        <taxon>Celastrales</taxon>
        <taxon>Celastraceae</taxon>
        <taxon>Tripterygium</taxon>
    </lineage>
</organism>
<dbReference type="GO" id="GO:0005634">
    <property type="term" value="C:nucleus"/>
    <property type="evidence" value="ECO:0007669"/>
    <property type="project" value="UniProtKB-SubCell"/>
</dbReference>
<reference evidence="4 5" key="1">
    <citation type="journal article" date="2020" name="Nat. Commun.">
        <title>Genome of Tripterygium wilfordii and identification of cytochrome P450 involved in triptolide biosynthesis.</title>
        <authorList>
            <person name="Tu L."/>
            <person name="Su P."/>
            <person name="Zhang Z."/>
            <person name="Gao L."/>
            <person name="Wang J."/>
            <person name="Hu T."/>
            <person name="Zhou J."/>
            <person name="Zhang Y."/>
            <person name="Zhao Y."/>
            <person name="Liu Y."/>
            <person name="Song Y."/>
            <person name="Tong Y."/>
            <person name="Lu Y."/>
            <person name="Yang J."/>
            <person name="Xu C."/>
            <person name="Jia M."/>
            <person name="Peters R.J."/>
            <person name="Huang L."/>
            <person name="Gao W."/>
        </authorList>
    </citation>
    <scope>NUCLEOTIDE SEQUENCE [LARGE SCALE GENOMIC DNA]</scope>
    <source>
        <strain evidence="5">cv. XIE 37</strain>
        <tissue evidence="4">Leaf</tissue>
    </source>
</reference>
<dbReference type="PANTHER" id="PTHR33172:SF29">
    <property type="entry name" value="OS06G0559400 PROTEIN"/>
    <property type="match status" value="1"/>
</dbReference>